<dbReference type="Gene3D" id="2.160.10.10">
    <property type="entry name" value="Hexapeptide repeat proteins"/>
    <property type="match status" value="1"/>
</dbReference>
<evidence type="ECO:0000313" key="1">
    <source>
        <dbReference type="EMBL" id="QHR93128.1"/>
    </source>
</evidence>
<dbReference type="InterPro" id="IPR011004">
    <property type="entry name" value="Trimer_LpxA-like_sf"/>
</dbReference>
<proteinExistence type="predicted"/>
<dbReference type="InterPro" id="IPR001451">
    <property type="entry name" value="Hexapep"/>
</dbReference>
<dbReference type="Pfam" id="PF14602">
    <property type="entry name" value="Hexapep_2"/>
    <property type="match status" value="2"/>
</dbReference>
<dbReference type="SUPFAM" id="SSF51161">
    <property type="entry name" value="Trimeric LpxA-like enzymes"/>
    <property type="match status" value="1"/>
</dbReference>
<sequence>MKHKSLLIYSYFIRLVTAWLPDTPLIMRFRGKLYSLAMKSCGKNFQVAATSVLRGIEYIQCGQDVYFGPNSYIMARKSIIIGNEVLIAMNVVVVDGNHGKNNNSYRFKRGSIKEIQIGNGAWIAANSVVTAGAIISEGTLVPPCSVVR</sequence>
<dbReference type="EMBL" id="MK595718">
    <property type="protein sequence ID" value="QHR93128.1"/>
    <property type="molecule type" value="Genomic_DNA"/>
</dbReference>
<dbReference type="PANTHER" id="PTHR23416">
    <property type="entry name" value="SIALIC ACID SYNTHASE-RELATED"/>
    <property type="match status" value="1"/>
</dbReference>
<organism evidence="1">
    <name type="scientific">Enterobacter cloacae</name>
    <dbReference type="NCBI Taxonomy" id="550"/>
    <lineage>
        <taxon>Bacteria</taxon>
        <taxon>Pseudomonadati</taxon>
        <taxon>Pseudomonadota</taxon>
        <taxon>Gammaproteobacteria</taxon>
        <taxon>Enterobacterales</taxon>
        <taxon>Enterobacteriaceae</taxon>
        <taxon>Enterobacter</taxon>
        <taxon>Enterobacter cloacae complex</taxon>
    </lineage>
</organism>
<protein>
    <submittedName>
        <fullName evidence="1">Putative acyl transferase</fullName>
    </submittedName>
</protein>
<dbReference type="InterPro" id="IPR051159">
    <property type="entry name" value="Hexapeptide_acetyltransf"/>
</dbReference>
<dbReference type="CDD" id="cd04647">
    <property type="entry name" value="LbH_MAT_like"/>
    <property type="match status" value="1"/>
</dbReference>
<name>A0A6B9XYJ9_ENTCL</name>
<dbReference type="AlphaFoldDB" id="A0A6B9XYJ9"/>
<gene>
    <name evidence="1" type="primary">orf4</name>
</gene>
<dbReference type="GO" id="GO:0016740">
    <property type="term" value="F:transferase activity"/>
    <property type="evidence" value="ECO:0007669"/>
    <property type="project" value="UniProtKB-KW"/>
</dbReference>
<keyword evidence="1" id="KW-0808">Transferase</keyword>
<accession>A0A6B9XYJ9</accession>
<reference evidence="1" key="1">
    <citation type="submission" date="2019-03" db="EMBL/GenBank/DDBJ databases">
        <title>Genetic characterization of the O-antigen and development of a molecular serotyping scheme for Enterobacter cloacae.</title>
        <authorList>
            <person name="Li Y."/>
            <person name="Huang J."/>
            <person name="Wang X."/>
            <person name="Xu C."/>
            <person name="Han T."/>
            <person name="Guo X."/>
        </authorList>
    </citation>
    <scope>NUCLEOTIDE SEQUENCE</scope>
    <source>
        <strain evidence="1">NCTC 11575</strain>
    </source>
</reference>